<dbReference type="InterPro" id="IPR029149">
    <property type="entry name" value="Creatin/AminoP/Spt16_N"/>
</dbReference>
<accession>A0A516IUM1</accession>
<dbReference type="InterPro" id="IPR000587">
    <property type="entry name" value="Creatinase_N"/>
</dbReference>
<reference evidence="3 4" key="1">
    <citation type="submission" date="2019-07" db="EMBL/GenBank/DDBJ databases">
        <title>Sphingomonas AE3 Genome sequencing and assembly.</title>
        <authorList>
            <person name="Kim H."/>
        </authorList>
    </citation>
    <scope>NUCLEOTIDE SEQUENCE [LARGE SCALE GENOMIC DNA]</scope>
    <source>
        <strain evidence="3 4">AE3</strain>
    </source>
</reference>
<evidence type="ECO:0000313" key="3">
    <source>
        <dbReference type="EMBL" id="QDP20618.1"/>
    </source>
</evidence>
<evidence type="ECO:0000259" key="2">
    <source>
        <dbReference type="Pfam" id="PF01321"/>
    </source>
</evidence>
<dbReference type="Pfam" id="PF01321">
    <property type="entry name" value="Creatinase_N"/>
    <property type="match status" value="1"/>
</dbReference>
<feature type="domain" description="Peptidase M24" evidence="1">
    <location>
        <begin position="192"/>
        <end position="397"/>
    </location>
</feature>
<feature type="domain" description="Creatinase N-terminal" evidence="2">
    <location>
        <begin position="50"/>
        <end position="184"/>
    </location>
</feature>
<dbReference type="SUPFAM" id="SSF53092">
    <property type="entry name" value="Creatinase/prolidase N-terminal domain"/>
    <property type="match status" value="1"/>
</dbReference>
<proteinExistence type="predicted"/>
<dbReference type="InterPro" id="IPR050659">
    <property type="entry name" value="Peptidase_M24B"/>
</dbReference>
<dbReference type="Pfam" id="PF00557">
    <property type="entry name" value="Peptidase_M24"/>
    <property type="match status" value="1"/>
</dbReference>
<dbReference type="AlphaFoldDB" id="A0A516IUM1"/>
<sequence>MMLMNRRGVLAGGLAAAVLPGSEALGALSATEPKRRMAPKAIGTAERMARIARARVLMEKAGIGAVLVEAGASLDYFAGFAWNRSERLTGLLIPREGEPVVVTPFFELATVTELLGIPAAVRTWHEHESPFRLVTRIMAERGLAAAPIGLEHSVRHFIRTGLEVASPRTKLVSADPVVAALRMIKTPAEIALMQYASDLTLDAIAEVHPRIRPGVGNREVAAMLQQAMVDRGGSNPWALVLFGAAAALPHGTGRPLTLQAGQMVLIDTGCSFGGYQSDISRSFVVGARPSAEQRRVWEQVAAGQQIAWRALKVGAPAGSVDDAVRTAYARWGYGPDYQLPGLSHRTGHGIGMEGHEPINLVRGERTRLAPGMCFSNEPGIYLPGKFGVRLEDCFYMTAAGPRWFSVPPATIDDPIGRSGA</sequence>
<dbReference type="InterPro" id="IPR036005">
    <property type="entry name" value="Creatinase/aminopeptidase-like"/>
</dbReference>
<dbReference type="PANTHER" id="PTHR46112">
    <property type="entry name" value="AMINOPEPTIDASE"/>
    <property type="match status" value="1"/>
</dbReference>
<evidence type="ECO:0000313" key="4">
    <source>
        <dbReference type="Proteomes" id="UP000321857"/>
    </source>
</evidence>
<dbReference type="SUPFAM" id="SSF55920">
    <property type="entry name" value="Creatinase/aminopeptidase"/>
    <property type="match status" value="1"/>
</dbReference>
<dbReference type="OrthoDB" id="9761809at2"/>
<dbReference type="Proteomes" id="UP000321857">
    <property type="component" value="Chromosome"/>
</dbReference>
<dbReference type="EMBL" id="CP041659">
    <property type="protein sequence ID" value="QDP20618.1"/>
    <property type="molecule type" value="Genomic_DNA"/>
</dbReference>
<dbReference type="KEGG" id="sxa:FMM02_10150"/>
<dbReference type="Gene3D" id="3.90.230.10">
    <property type="entry name" value="Creatinase/methionine aminopeptidase superfamily"/>
    <property type="match status" value="1"/>
</dbReference>
<dbReference type="InterPro" id="IPR000994">
    <property type="entry name" value="Pept_M24"/>
</dbReference>
<keyword evidence="4" id="KW-1185">Reference proteome</keyword>
<evidence type="ECO:0000259" key="1">
    <source>
        <dbReference type="Pfam" id="PF00557"/>
    </source>
</evidence>
<keyword evidence="3" id="KW-0378">Hydrolase</keyword>
<keyword evidence="3" id="KW-0031">Aminopeptidase</keyword>
<organism evidence="3 4">
    <name type="scientific">Sphingomonas xanthus</name>
    <dbReference type="NCBI Taxonomy" id="2594473"/>
    <lineage>
        <taxon>Bacteria</taxon>
        <taxon>Pseudomonadati</taxon>
        <taxon>Pseudomonadota</taxon>
        <taxon>Alphaproteobacteria</taxon>
        <taxon>Sphingomonadales</taxon>
        <taxon>Sphingomonadaceae</taxon>
        <taxon>Sphingomonas</taxon>
    </lineage>
</organism>
<keyword evidence="3" id="KW-0645">Protease</keyword>
<dbReference type="PANTHER" id="PTHR46112:SF3">
    <property type="entry name" value="AMINOPEPTIDASE YPDF"/>
    <property type="match status" value="1"/>
</dbReference>
<dbReference type="Gene3D" id="3.40.350.10">
    <property type="entry name" value="Creatinase/prolidase N-terminal domain"/>
    <property type="match status" value="1"/>
</dbReference>
<name>A0A516IUM1_9SPHN</name>
<dbReference type="GO" id="GO:0004177">
    <property type="term" value="F:aminopeptidase activity"/>
    <property type="evidence" value="ECO:0007669"/>
    <property type="project" value="UniProtKB-KW"/>
</dbReference>
<gene>
    <name evidence="3" type="ORF">FMM02_10150</name>
</gene>
<protein>
    <submittedName>
        <fullName evidence="3">Aminopeptidase P family protein</fullName>
    </submittedName>
</protein>